<protein>
    <recommendedName>
        <fullName evidence="3">RiboL-PSP-HEPN domain-containing protein</fullName>
    </recommendedName>
</protein>
<reference evidence="1 2" key="1">
    <citation type="submission" date="2015-11" db="EMBL/GenBank/DDBJ databases">
        <authorList>
            <person name="Nicholson A.C."/>
            <person name="Humrighouse B.W."/>
            <person name="Graziano J."/>
            <person name="Lasker B."/>
            <person name="Whitney A.M."/>
            <person name="Mcquiston J.R."/>
        </authorList>
    </citation>
    <scope>NUCLEOTIDE SEQUENCE [LARGE SCALE GENOMIC DNA]</scope>
    <source>
        <strain evidence="1 2">G4071</strain>
    </source>
</reference>
<dbReference type="AlphaFoldDB" id="A0ABD4DQL1"/>
<name>A0ABD4DQL1_ELIMR</name>
<dbReference type="RefSeq" id="WP_049036881.1">
    <property type="nucleotide sequence ID" value="NZ_CP140570.1"/>
</dbReference>
<comment type="caution">
    <text evidence="1">The sequence shown here is derived from an EMBL/GenBank/DDBJ whole genome shotgun (WGS) entry which is preliminary data.</text>
</comment>
<accession>A0ABD4DQL1</accession>
<dbReference type="Proteomes" id="UP000064412">
    <property type="component" value="Unassembled WGS sequence"/>
</dbReference>
<organism evidence="1 2">
    <name type="scientific">Elizabethkingia miricola</name>
    <name type="common">Chryseobacterium miricola</name>
    <dbReference type="NCBI Taxonomy" id="172045"/>
    <lineage>
        <taxon>Bacteria</taxon>
        <taxon>Pseudomonadati</taxon>
        <taxon>Bacteroidota</taxon>
        <taxon>Flavobacteriia</taxon>
        <taxon>Flavobacteriales</taxon>
        <taxon>Weeksellaceae</taxon>
        <taxon>Elizabethkingia</taxon>
    </lineage>
</organism>
<evidence type="ECO:0008006" key="3">
    <source>
        <dbReference type="Google" id="ProtNLM"/>
    </source>
</evidence>
<proteinExistence type="predicted"/>
<sequence length="205" mass="24211">MLNRFRLGIAKKKVIKAIDENISTTESSIKEFSKLLSDFKKHNYHRHNSFFNLCIFSDIAGMDLIILLEKIRIADRPYEKKLYARVIAVIIIDFLDNINLLLGRDCLNELKDNNMTEFIDKFKTINKNFSNFKKHNEKILRDIRNNTIAHKSKDALTLNEKINNLNVEDVYEFGLEFQNHVKGFIDLSTEIVYYILDYMREGRKL</sequence>
<evidence type="ECO:0000313" key="2">
    <source>
        <dbReference type="Proteomes" id="UP000064412"/>
    </source>
</evidence>
<gene>
    <name evidence="1" type="ORF">ATB95_06910</name>
</gene>
<evidence type="ECO:0000313" key="1">
    <source>
        <dbReference type="EMBL" id="KUY20629.1"/>
    </source>
</evidence>
<dbReference type="EMBL" id="LNOI01000001">
    <property type="protein sequence ID" value="KUY20629.1"/>
    <property type="molecule type" value="Genomic_DNA"/>
</dbReference>